<keyword evidence="6" id="KW-1185">Reference proteome</keyword>
<dbReference type="Pfam" id="PF01209">
    <property type="entry name" value="Ubie_methyltran"/>
    <property type="match status" value="1"/>
</dbReference>
<reference evidence="5" key="1">
    <citation type="submission" date="2020-08" db="EMBL/GenBank/DDBJ databases">
        <authorList>
            <person name="Hu Y."/>
            <person name="Nguyen S.V."/>
            <person name="Li F."/>
            <person name="Fanning S."/>
        </authorList>
    </citation>
    <scope>NUCLEOTIDE SEQUENCE</scope>
    <source>
        <strain evidence="5">SYSU D8009</strain>
    </source>
</reference>
<dbReference type="AlphaFoldDB" id="A0A9X0R2M2"/>
<dbReference type="EMBL" id="JACOMF010000056">
    <property type="protein sequence ID" value="MBC4018451.1"/>
    <property type="molecule type" value="Genomic_DNA"/>
</dbReference>
<dbReference type="Gene3D" id="3.40.50.150">
    <property type="entry name" value="Vaccinia Virus protein VP39"/>
    <property type="match status" value="1"/>
</dbReference>
<keyword evidence="1" id="KW-0474">Menaquinone biosynthesis</keyword>
<dbReference type="Proteomes" id="UP000600101">
    <property type="component" value="Unassembled WGS sequence"/>
</dbReference>
<dbReference type="InterPro" id="IPR004033">
    <property type="entry name" value="UbiE/COQ5_MeTrFase"/>
</dbReference>
<name>A0A9X0R2M2_9PROT</name>
<accession>A0A9X0R2M2</accession>
<evidence type="ECO:0000256" key="3">
    <source>
        <dbReference type="ARBA" id="ARBA00022679"/>
    </source>
</evidence>
<sequence>MSISGRSAAAEVTASRASAPPHAPLLDYYATPQEHSGFVRDLFNRTARSYDGINTVFALGSGRWYRRRALRRGGLRPGARYLDVAIGTGLVAREAAAILGDTSGMIGLDLSEGMMAVARQSLPISMVQARAEELPFADASFDFISMGYALRHVDDLGRLFAQQRRVLRPGGRLLLLEIAPPASRMGQRLVKAYLGSVVPLLSRLAGSGSDTLMRYYWDTIEGCVPPRDILWHLQQAGLSDIHCDIDIGIMRAYSAQRPLS</sequence>
<dbReference type="PANTHER" id="PTHR43591">
    <property type="entry name" value="METHYLTRANSFERASE"/>
    <property type="match status" value="1"/>
</dbReference>
<dbReference type="GO" id="GO:0008168">
    <property type="term" value="F:methyltransferase activity"/>
    <property type="evidence" value="ECO:0007669"/>
    <property type="project" value="UniProtKB-KW"/>
</dbReference>
<evidence type="ECO:0000313" key="6">
    <source>
        <dbReference type="Proteomes" id="UP000600101"/>
    </source>
</evidence>
<evidence type="ECO:0000256" key="2">
    <source>
        <dbReference type="ARBA" id="ARBA00022603"/>
    </source>
</evidence>
<evidence type="ECO:0000256" key="1">
    <source>
        <dbReference type="ARBA" id="ARBA00022428"/>
    </source>
</evidence>
<dbReference type="InterPro" id="IPR029063">
    <property type="entry name" value="SAM-dependent_MTases_sf"/>
</dbReference>
<organism evidence="5 6">
    <name type="scientific">Siccirubricoccus deserti</name>
    <dbReference type="NCBI Taxonomy" id="2013562"/>
    <lineage>
        <taxon>Bacteria</taxon>
        <taxon>Pseudomonadati</taxon>
        <taxon>Pseudomonadota</taxon>
        <taxon>Alphaproteobacteria</taxon>
        <taxon>Acetobacterales</taxon>
        <taxon>Roseomonadaceae</taxon>
        <taxon>Siccirubricoccus</taxon>
    </lineage>
</organism>
<keyword evidence="4" id="KW-0949">S-adenosyl-L-methionine</keyword>
<keyword evidence="2 5" id="KW-0489">Methyltransferase</keyword>
<dbReference type="CDD" id="cd02440">
    <property type="entry name" value="AdoMet_MTases"/>
    <property type="match status" value="1"/>
</dbReference>
<keyword evidence="3" id="KW-0808">Transferase</keyword>
<evidence type="ECO:0000313" key="5">
    <source>
        <dbReference type="EMBL" id="MBC4018451.1"/>
    </source>
</evidence>
<dbReference type="SUPFAM" id="SSF53335">
    <property type="entry name" value="S-adenosyl-L-methionine-dependent methyltransferases"/>
    <property type="match status" value="1"/>
</dbReference>
<dbReference type="PANTHER" id="PTHR43591:SF24">
    <property type="entry name" value="2-METHOXY-6-POLYPRENYL-1,4-BENZOQUINOL METHYLASE, MITOCHONDRIAL"/>
    <property type="match status" value="1"/>
</dbReference>
<gene>
    <name evidence="5" type="ORF">H7965_24555</name>
</gene>
<dbReference type="PROSITE" id="PS51608">
    <property type="entry name" value="SAM_MT_UBIE"/>
    <property type="match status" value="1"/>
</dbReference>
<dbReference type="GO" id="GO:0032259">
    <property type="term" value="P:methylation"/>
    <property type="evidence" value="ECO:0007669"/>
    <property type="project" value="UniProtKB-KW"/>
</dbReference>
<comment type="caution">
    <text evidence="5">The sequence shown here is derived from an EMBL/GenBank/DDBJ whole genome shotgun (WGS) entry which is preliminary data.</text>
</comment>
<protein>
    <submittedName>
        <fullName evidence="5">Class I SAM-dependent methyltransferase</fullName>
    </submittedName>
</protein>
<dbReference type="GO" id="GO:0009234">
    <property type="term" value="P:menaquinone biosynthetic process"/>
    <property type="evidence" value="ECO:0007669"/>
    <property type="project" value="UniProtKB-KW"/>
</dbReference>
<evidence type="ECO:0000256" key="4">
    <source>
        <dbReference type="ARBA" id="ARBA00022691"/>
    </source>
</evidence>
<proteinExistence type="predicted"/>